<accession>A0A923G6Q6</accession>
<evidence type="ECO:0000313" key="1">
    <source>
        <dbReference type="EMBL" id="MBC3444108.1"/>
    </source>
</evidence>
<dbReference type="EMBL" id="JABWRE010000045">
    <property type="protein sequence ID" value="MBC3444108.1"/>
    <property type="molecule type" value="Genomic_DNA"/>
</dbReference>
<dbReference type="RefSeq" id="WP_186557769.1">
    <property type="nucleotide sequence ID" value="NZ_JABWRE020000001.1"/>
</dbReference>
<dbReference type="AlphaFoldDB" id="A0A923G6Q6"/>
<dbReference type="EMBL" id="JABWRE020000001">
    <property type="protein sequence ID" value="MBV4537284.1"/>
    <property type="molecule type" value="Genomic_DNA"/>
</dbReference>
<proteinExistence type="predicted"/>
<protein>
    <submittedName>
        <fullName evidence="1">Uncharacterized protein</fullName>
    </submittedName>
</protein>
<reference evidence="1" key="2">
    <citation type="submission" date="2020-07" db="EMBL/GenBank/DDBJ databases">
        <authorList>
            <person name="Lood C."/>
            <person name="Girard L."/>
        </authorList>
    </citation>
    <scope>NUCLEOTIDE SEQUENCE</scope>
    <source>
        <strain evidence="1">SWRI10</strain>
    </source>
</reference>
<dbReference type="Proteomes" id="UP000599879">
    <property type="component" value="Unassembled WGS sequence"/>
</dbReference>
<gene>
    <name evidence="2" type="ORF">HU737_015010</name>
    <name evidence="1" type="ORF">HU737_25765</name>
</gene>
<evidence type="ECO:0000313" key="2">
    <source>
        <dbReference type="EMBL" id="MBV4537284.1"/>
    </source>
</evidence>
<sequence length="440" mass="49890">MNPSFGQQANYSGGVFILPDVVSSLSLKDKVHFLADPEFIPKATRDWTCDSGTITAGGLYESNKASGSSKVSCHLRHNNVTYLPGQVTLNHHDFQLDQQGAVQSGTIELPDFAPPLPLRADMFGNGAQQLAMKVQIKMDGEEKVTEDEWKTFSLFDYYSHQAIPSLEYTTPHPILESLSTDWALATERNPDFNPASAQLRTSKNYKKTSDDSRTFYLHSLAPPASRKKLYAGLQDRHGWWHFFTEQTNTFEVAVLPFNTPQLTMSTEPVLRFGFDNDSVPYDYEMNFDTYEYYQVSVKGGFKFCTVKGEDEPTEKEPRKSIVRFERDIPADSVCSVTGIILTKDQPNVIFDSELLRIPVFSSLSDLKVARKPDNDSVIISVHRLSNLEINKLSEAQRELLFEGYAKNLLLEFYDEDGNRITKVFGFIPKNQSRHRDTLIF</sequence>
<comment type="caution">
    <text evidence="1">The sequence shown here is derived from an EMBL/GenBank/DDBJ whole genome shotgun (WGS) entry which is preliminary data.</text>
</comment>
<reference evidence="2" key="3">
    <citation type="submission" date="2021-06" db="EMBL/GenBank/DDBJ databases">
        <title>Updating the genus Pseudomonas: Description of 43 new species and partition of the Pseudomonas putida group.</title>
        <authorList>
            <person name="Girard L."/>
            <person name="Lood C."/>
            <person name="Vandamme P."/>
            <person name="Rokni-Zadeh H."/>
            <person name="Van Noort V."/>
            <person name="Hofte M."/>
            <person name="Lavigne R."/>
            <person name="De Mot R."/>
        </authorList>
    </citation>
    <scope>NUCLEOTIDE SEQUENCE</scope>
    <source>
        <strain evidence="2">SWRI10</strain>
    </source>
</reference>
<name>A0A923G6Q6_9PSED</name>
<organism evidence="1">
    <name type="scientific">Pseudomonas urmiensis</name>
    <dbReference type="NCBI Taxonomy" id="2745493"/>
    <lineage>
        <taxon>Bacteria</taxon>
        <taxon>Pseudomonadati</taxon>
        <taxon>Pseudomonadota</taxon>
        <taxon>Gammaproteobacteria</taxon>
        <taxon>Pseudomonadales</taxon>
        <taxon>Pseudomonadaceae</taxon>
        <taxon>Pseudomonas</taxon>
    </lineage>
</organism>
<reference evidence="1" key="1">
    <citation type="journal article" date="2020" name="Microorganisms">
        <title>Reliable Identification of Environmental Pseudomonas Isolates Using the rpoD Gene.</title>
        <authorList>
            <consortium name="The Broad Institute Genome Sequencing Platform"/>
            <person name="Girard L."/>
            <person name="Lood C."/>
            <person name="Rokni-Zadeh H."/>
            <person name="van Noort V."/>
            <person name="Lavigne R."/>
            <person name="De Mot R."/>
        </authorList>
    </citation>
    <scope>NUCLEOTIDE SEQUENCE</scope>
    <source>
        <strain evidence="1">SWRI10</strain>
    </source>
</reference>